<accession>X1HM99</accession>
<feature type="transmembrane region" description="Helical" evidence="6">
    <location>
        <begin position="51"/>
        <end position="70"/>
    </location>
</feature>
<comment type="caution">
    <text evidence="7">The sequence shown here is derived from an EMBL/GenBank/DDBJ whole genome shotgun (WGS) entry which is preliminary data.</text>
</comment>
<keyword evidence="4 6" id="KW-1133">Transmembrane helix</keyword>
<dbReference type="GO" id="GO:0005886">
    <property type="term" value="C:plasma membrane"/>
    <property type="evidence" value="ECO:0007669"/>
    <property type="project" value="UniProtKB-SubCell"/>
</dbReference>
<evidence type="ECO:0000256" key="1">
    <source>
        <dbReference type="ARBA" id="ARBA00004651"/>
    </source>
</evidence>
<evidence type="ECO:0000256" key="2">
    <source>
        <dbReference type="ARBA" id="ARBA00022475"/>
    </source>
</evidence>
<sequence>LRSYLQIKGAFMVSFLLSVVVISLSGVMMPGPLFAVTVAKSYKSQFTGVKIAAGHAVVEIPLILLIYFGLGRFFQHELVQLTLSLLGGVVLLWLGIGMFRARARVVETGKDLPYNSVVAGVVTSILNPFFILWWATIGSMLIMKSLNFGITGFALFIPIHWLCDLVWLSFVSVLVYRTRSLWGRKFQEGLFITCGLLLIGFGVWFLISGLQLMI</sequence>
<dbReference type="EMBL" id="BARU01032453">
    <property type="protein sequence ID" value="GAH71271.1"/>
    <property type="molecule type" value="Genomic_DNA"/>
</dbReference>
<organism evidence="7">
    <name type="scientific">marine sediment metagenome</name>
    <dbReference type="NCBI Taxonomy" id="412755"/>
    <lineage>
        <taxon>unclassified sequences</taxon>
        <taxon>metagenomes</taxon>
        <taxon>ecological metagenomes</taxon>
    </lineage>
</organism>
<evidence type="ECO:0000313" key="7">
    <source>
        <dbReference type="EMBL" id="GAH71271.1"/>
    </source>
</evidence>
<dbReference type="PANTHER" id="PTHR38825:SF1">
    <property type="entry name" value="TRANSPORTER, LYSE FAMILY"/>
    <property type="match status" value="1"/>
</dbReference>
<feature type="transmembrane region" description="Helical" evidence="6">
    <location>
        <begin position="12"/>
        <end position="39"/>
    </location>
</feature>
<evidence type="ECO:0000256" key="3">
    <source>
        <dbReference type="ARBA" id="ARBA00022692"/>
    </source>
</evidence>
<keyword evidence="3 6" id="KW-0812">Transmembrane</keyword>
<evidence type="ECO:0000256" key="4">
    <source>
        <dbReference type="ARBA" id="ARBA00022989"/>
    </source>
</evidence>
<feature type="transmembrane region" description="Helical" evidence="6">
    <location>
        <begin position="155"/>
        <end position="176"/>
    </location>
</feature>
<dbReference type="AlphaFoldDB" id="X1HM99"/>
<feature type="non-terminal residue" evidence="7">
    <location>
        <position position="1"/>
    </location>
</feature>
<gene>
    <name evidence="7" type="ORF">S03H2_51184</name>
</gene>
<dbReference type="GO" id="GO:0006865">
    <property type="term" value="P:amino acid transport"/>
    <property type="evidence" value="ECO:0007669"/>
    <property type="project" value="InterPro"/>
</dbReference>
<dbReference type="PANTHER" id="PTHR38825">
    <property type="entry name" value="LYSINE EXPORTER PROTEIN (LYSE/YGGA)"/>
    <property type="match status" value="1"/>
</dbReference>
<reference evidence="7" key="1">
    <citation type="journal article" date="2014" name="Front. Microbiol.">
        <title>High frequency of phylogenetically diverse reductive dehalogenase-homologous genes in deep subseafloor sedimentary metagenomes.</title>
        <authorList>
            <person name="Kawai M."/>
            <person name="Futagami T."/>
            <person name="Toyoda A."/>
            <person name="Takaki Y."/>
            <person name="Nishi S."/>
            <person name="Hori S."/>
            <person name="Arai W."/>
            <person name="Tsubouchi T."/>
            <person name="Morono Y."/>
            <person name="Uchiyama I."/>
            <person name="Ito T."/>
            <person name="Fujiyama A."/>
            <person name="Inagaki F."/>
            <person name="Takami H."/>
        </authorList>
    </citation>
    <scope>NUCLEOTIDE SEQUENCE</scope>
    <source>
        <strain evidence="7">Expedition CK06-06</strain>
    </source>
</reference>
<evidence type="ECO:0000256" key="5">
    <source>
        <dbReference type="ARBA" id="ARBA00023136"/>
    </source>
</evidence>
<dbReference type="Pfam" id="PF01810">
    <property type="entry name" value="LysE"/>
    <property type="match status" value="1"/>
</dbReference>
<name>X1HM99_9ZZZZ</name>
<comment type="subcellular location">
    <subcellularLocation>
        <location evidence="1">Cell membrane</location>
        <topology evidence="1">Multi-pass membrane protein</topology>
    </subcellularLocation>
</comment>
<evidence type="ECO:0000256" key="6">
    <source>
        <dbReference type="SAM" id="Phobius"/>
    </source>
</evidence>
<feature type="transmembrane region" description="Helical" evidence="6">
    <location>
        <begin position="112"/>
        <end position="135"/>
    </location>
</feature>
<evidence type="ECO:0008006" key="8">
    <source>
        <dbReference type="Google" id="ProtNLM"/>
    </source>
</evidence>
<dbReference type="InterPro" id="IPR001123">
    <property type="entry name" value="LeuE-type"/>
</dbReference>
<proteinExistence type="predicted"/>
<protein>
    <recommendedName>
        <fullName evidence="8">Lysine transporter LysE</fullName>
    </recommendedName>
</protein>
<keyword evidence="5 6" id="KW-0472">Membrane</keyword>
<feature type="transmembrane region" description="Helical" evidence="6">
    <location>
        <begin position="188"/>
        <end position="207"/>
    </location>
</feature>
<feature type="transmembrane region" description="Helical" evidence="6">
    <location>
        <begin position="82"/>
        <end position="100"/>
    </location>
</feature>
<keyword evidence="2" id="KW-1003">Cell membrane</keyword>